<dbReference type="InterPro" id="IPR050709">
    <property type="entry name" value="Biotin_Carboxyl_Carrier/Decarb"/>
</dbReference>
<evidence type="ECO:0000256" key="4">
    <source>
        <dbReference type="ARBA" id="ARBA00022516"/>
    </source>
</evidence>
<comment type="function">
    <text evidence="1 9">This protein is a component of the acetyl coenzyme A carboxylase complex; first, biotin carboxylase catalyzes the carboxylation of the carrier protein and then the transcarboxylase transfers the carboxyl group to form malonyl-CoA.</text>
</comment>
<evidence type="ECO:0000256" key="5">
    <source>
        <dbReference type="ARBA" id="ARBA00022832"/>
    </source>
</evidence>
<evidence type="ECO:0000256" key="1">
    <source>
        <dbReference type="ARBA" id="ARBA00003761"/>
    </source>
</evidence>
<feature type="domain" description="Lipoyl-binding" evidence="10">
    <location>
        <begin position="78"/>
        <end position="154"/>
    </location>
</feature>
<keyword evidence="6 9" id="KW-0443">Lipid metabolism</keyword>
<evidence type="ECO:0000256" key="8">
    <source>
        <dbReference type="ARBA" id="ARBA00023267"/>
    </source>
</evidence>
<reference evidence="11" key="2">
    <citation type="submission" date="2023-01" db="EMBL/GenBank/DDBJ databases">
        <title>Draft genome sequence of Sneathiella chinensis strain NBRC 103408.</title>
        <authorList>
            <person name="Sun Q."/>
            <person name="Mori K."/>
        </authorList>
    </citation>
    <scope>NUCLEOTIDE SEQUENCE</scope>
    <source>
        <strain evidence="11">NBRC 103408</strain>
    </source>
</reference>
<gene>
    <name evidence="11" type="ORF">GCM10007924_22740</name>
</gene>
<dbReference type="PROSITE" id="PS00188">
    <property type="entry name" value="BIOTIN"/>
    <property type="match status" value="1"/>
</dbReference>
<evidence type="ECO:0000256" key="9">
    <source>
        <dbReference type="RuleBase" id="RU364072"/>
    </source>
</evidence>
<dbReference type="SUPFAM" id="SSF51230">
    <property type="entry name" value="Single hybrid motif"/>
    <property type="match status" value="1"/>
</dbReference>
<accession>A0ABQ5U764</accession>
<dbReference type="NCBIfam" id="TIGR00531">
    <property type="entry name" value="BCCP"/>
    <property type="match status" value="1"/>
</dbReference>
<keyword evidence="7 9" id="KW-0275">Fatty acid biosynthesis</keyword>
<dbReference type="Pfam" id="PF00364">
    <property type="entry name" value="Biotin_lipoyl"/>
    <property type="match status" value="1"/>
</dbReference>
<organism evidence="11 12">
    <name type="scientific">Sneathiella chinensis</name>
    <dbReference type="NCBI Taxonomy" id="349750"/>
    <lineage>
        <taxon>Bacteria</taxon>
        <taxon>Pseudomonadati</taxon>
        <taxon>Pseudomonadota</taxon>
        <taxon>Alphaproteobacteria</taxon>
        <taxon>Sneathiellales</taxon>
        <taxon>Sneathiellaceae</taxon>
        <taxon>Sneathiella</taxon>
    </lineage>
</organism>
<dbReference type="PROSITE" id="PS50968">
    <property type="entry name" value="BIOTINYL_LIPOYL"/>
    <property type="match status" value="1"/>
</dbReference>
<dbReference type="Gene3D" id="2.40.50.100">
    <property type="match status" value="1"/>
</dbReference>
<dbReference type="EMBL" id="BSNF01000008">
    <property type="protein sequence ID" value="GLQ07053.1"/>
    <property type="molecule type" value="Genomic_DNA"/>
</dbReference>
<reference evidence="11" key="1">
    <citation type="journal article" date="2014" name="Int. J. Syst. Evol. Microbiol.">
        <title>Complete genome of a new Firmicutes species belonging to the dominant human colonic microbiota ('Ruminococcus bicirculans') reveals two chromosomes and a selective capacity to utilize plant glucans.</title>
        <authorList>
            <consortium name="NISC Comparative Sequencing Program"/>
            <person name="Wegmann U."/>
            <person name="Louis P."/>
            <person name="Goesmann A."/>
            <person name="Henrissat B."/>
            <person name="Duncan S.H."/>
            <person name="Flint H.J."/>
        </authorList>
    </citation>
    <scope>NUCLEOTIDE SEQUENCE</scope>
    <source>
        <strain evidence="11">NBRC 103408</strain>
    </source>
</reference>
<dbReference type="Proteomes" id="UP001161409">
    <property type="component" value="Unassembled WGS sequence"/>
</dbReference>
<evidence type="ECO:0000256" key="2">
    <source>
        <dbReference type="ARBA" id="ARBA00005194"/>
    </source>
</evidence>
<dbReference type="PANTHER" id="PTHR45266">
    <property type="entry name" value="OXALOACETATE DECARBOXYLASE ALPHA CHAIN"/>
    <property type="match status" value="1"/>
</dbReference>
<keyword evidence="12" id="KW-1185">Reference proteome</keyword>
<dbReference type="InterPro" id="IPR011053">
    <property type="entry name" value="Single_hybrid_motif"/>
</dbReference>
<comment type="pathway">
    <text evidence="2 9">Lipid metabolism; fatty acid biosynthesis.</text>
</comment>
<dbReference type="RefSeq" id="WP_169561135.1">
    <property type="nucleotide sequence ID" value="NZ_BSNF01000008.1"/>
</dbReference>
<protein>
    <recommendedName>
        <fullName evidence="3 9">Biotin carboxyl carrier protein of acetyl-CoA carboxylase</fullName>
    </recommendedName>
</protein>
<dbReference type="PANTHER" id="PTHR45266:SF3">
    <property type="entry name" value="OXALOACETATE DECARBOXYLASE ALPHA CHAIN"/>
    <property type="match status" value="1"/>
</dbReference>
<keyword evidence="5 9" id="KW-0276">Fatty acid metabolism</keyword>
<evidence type="ECO:0000313" key="12">
    <source>
        <dbReference type="Proteomes" id="UP001161409"/>
    </source>
</evidence>
<name>A0ABQ5U764_9PROT</name>
<dbReference type="InterPro" id="IPR001882">
    <property type="entry name" value="Biotin_BS"/>
</dbReference>
<dbReference type="PRINTS" id="PR01071">
    <property type="entry name" value="ACOABIOTINCC"/>
</dbReference>
<comment type="caution">
    <text evidence="11">The sequence shown here is derived from an EMBL/GenBank/DDBJ whole genome shotgun (WGS) entry which is preliminary data.</text>
</comment>
<keyword evidence="4 9" id="KW-0444">Lipid biosynthesis</keyword>
<evidence type="ECO:0000256" key="6">
    <source>
        <dbReference type="ARBA" id="ARBA00023098"/>
    </source>
</evidence>
<dbReference type="CDD" id="cd06850">
    <property type="entry name" value="biotinyl_domain"/>
    <property type="match status" value="1"/>
</dbReference>
<keyword evidence="8 9" id="KW-0092">Biotin</keyword>
<dbReference type="InterPro" id="IPR001249">
    <property type="entry name" value="AcCoA_biotinCC"/>
</dbReference>
<sequence length="154" mass="15788">MSKFDIDRDAIRELAEIMNETGLGEIELESGNHRLRVSRNSSTVAAAPVVAAPVAAPVAAAAAPVAAEAAPAEAENHPGAVKSPMVGTAYLAPEPGAANFVSVGDSVSQGQTLLIVEAMKTMNPIAAPKGGKIVKVLVENEQPVEFGQPLVVIE</sequence>
<evidence type="ECO:0000259" key="10">
    <source>
        <dbReference type="PROSITE" id="PS50968"/>
    </source>
</evidence>
<evidence type="ECO:0000256" key="3">
    <source>
        <dbReference type="ARBA" id="ARBA00017562"/>
    </source>
</evidence>
<evidence type="ECO:0000313" key="11">
    <source>
        <dbReference type="EMBL" id="GLQ07053.1"/>
    </source>
</evidence>
<proteinExistence type="predicted"/>
<evidence type="ECO:0000256" key="7">
    <source>
        <dbReference type="ARBA" id="ARBA00023160"/>
    </source>
</evidence>
<dbReference type="InterPro" id="IPR000089">
    <property type="entry name" value="Biotin_lipoyl"/>
</dbReference>